<protein>
    <submittedName>
        <fullName evidence="2">Uncharacterized protein</fullName>
    </submittedName>
</protein>
<dbReference type="AlphaFoldDB" id="A0A328DFW2"/>
<keyword evidence="1" id="KW-0472">Membrane</keyword>
<feature type="transmembrane region" description="Helical" evidence="1">
    <location>
        <begin position="88"/>
        <end position="107"/>
    </location>
</feature>
<evidence type="ECO:0000256" key="1">
    <source>
        <dbReference type="SAM" id="Phobius"/>
    </source>
</evidence>
<keyword evidence="1" id="KW-0812">Transmembrane</keyword>
<dbReference type="Proteomes" id="UP000249390">
    <property type="component" value="Unassembled WGS sequence"/>
</dbReference>
<evidence type="ECO:0000313" key="3">
    <source>
        <dbReference type="Proteomes" id="UP000249390"/>
    </source>
</evidence>
<accession>A0A328DFW2</accession>
<dbReference type="EMBL" id="NQVE01000161">
    <property type="protein sequence ID" value="RAL43109.1"/>
    <property type="molecule type" value="Genomic_DNA"/>
</dbReference>
<evidence type="ECO:0000313" key="2">
    <source>
        <dbReference type="EMBL" id="RAL43109.1"/>
    </source>
</evidence>
<name>A0A328DFW2_9ASTE</name>
<proteinExistence type="predicted"/>
<keyword evidence="1" id="KW-1133">Transmembrane helix</keyword>
<gene>
    <name evidence="2" type="ORF">DM860_009891</name>
</gene>
<sequence>MKTSAASRHARSSLTAPASVDTAVGSDVFASATSLTAANNIIMFIPSLIIEKVCSLRTTTVDICRRSGGPKVCDLQEEDCLFFNVYRLLYKLMVVVYGGGVWTIVVVEGGGEGWWWTLTAVVVDGGGGGG</sequence>
<comment type="caution">
    <text evidence="2">The sequence shown here is derived from an EMBL/GenBank/DDBJ whole genome shotgun (WGS) entry which is preliminary data.</text>
</comment>
<organism evidence="2 3">
    <name type="scientific">Cuscuta australis</name>
    <dbReference type="NCBI Taxonomy" id="267555"/>
    <lineage>
        <taxon>Eukaryota</taxon>
        <taxon>Viridiplantae</taxon>
        <taxon>Streptophyta</taxon>
        <taxon>Embryophyta</taxon>
        <taxon>Tracheophyta</taxon>
        <taxon>Spermatophyta</taxon>
        <taxon>Magnoliopsida</taxon>
        <taxon>eudicotyledons</taxon>
        <taxon>Gunneridae</taxon>
        <taxon>Pentapetalae</taxon>
        <taxon>asterids</taxon>
        <taxon>lamiids</taxon>
        <taxon>Solanales</taxon>
        <taxon>Convolvulaceae</taxon>
        <taxon>Cuscuteae</taxon>
        <taxon>Cuscuta</taxon>
        <taxon>Cuscuta subgen. Grammica</taxon>
        <taxon>Cuscuta sect. Cleistogrammica</taxon>
    </lineage>
</organism>
<reference evidence="2 3" key="1">
    <citation type="submission" date="2018-06" db="EMBL/GenBank/DDBJ databases">
        <title>The Genome of Cuscuta australis (Dodder) Provides Insight into the Evolution of Plant Parasitism.</title>
        <authorList>
            <person name="Liu H."/>
        </authorList>
    </citation>
    <scope>NUCLEOTIDE SEQUENCE [LARGE SCALE GENOMIC DNA]</scope>
    <source>
        <strain evidence="3">cv. Yunnan</strain>
        <tissue evidence="2">Vines</tissue>
    </source>
</reference>
<keyword evidence="3" id="KW-1185">Reference proteome</keyword>